<feature type="domain" description="ABC transporter" evidence="8">
    <location>
        <begin position="332"/>
        <end position="544"/>
    </location>
</feature>
<dbReference type="Pfam" id="PF00005">
    <property type="entry name" value="ABC_tran"/>
    <property type="match status" value="1"/>
</dbReference>
<keyword evidence="5 7" id="KW-1133">Transmembrane helix</keyword>
<reference evidence="10 11" key="1">
    <citation type="submission" date="2016-11" db="EMBL/GenBank/DDBJ databases">
        <title>Interaction between Lactobacillus species and yeast in water kefir.</title>
        <authorList>
            <person name="Behr J."/>
            <person name="Xu D."/>
            <person name="Vogel R.F."/>
        </authorList>
    </citation>
    <scope>NUCLEOTIDE SEQUENCE [LARGE SCALE GENOMIC DNA]</scope>
    <source>
        <strain evidence="10 11">TMW 1.1822</strain>
    </source>
</reference>
<dbReference type="SUPFAM" id="SSF90123">
    <property type="entry name" value="ABC transporter transmembrane region"/>
    <property type="match status" value="1"/>
</dbReference>
<evidence type="ECO:0000256" key="7">
    <source>
        <dbReference type="SAM" id="Phobius"/>
    </source>
</evidence>
<dbReference type="Gene3D" id="1.20.1560.10">
    <property type="entry name" value="ABC transporter type 1, transmembrane domain"/>
    <property type="match status" value="1"/>
</dbReference>
<dbReference type="SUPFAM" id="SSF52540">
    <property type="entry name" value="P-loop containing nucleoside triphosphate hydrolases"/>
    <property type="match status" value="1"/>
</dbReference>
<evidence type="ECO:0008006" key="12">
    <source>
        <dbReference type="Google" id="ProtNLM"/>
    </source>
</evidence>
<dbReference type="AlphaFoldDB" id="A0A3S6QRQ3"/>
<evidence type="ECO:0000256" key="4">
    <source>
        <dbReference type="ARBA" id="ARBA00022840"/>
    </source>
</evidence>
<dbReference type="SMART" id="SM00382">
    <property type="entry name" value="AAA"/>
    <property type="match status" value="1"/>
</dbReference>
<proteinExistence type="predicted"/>
<keyword evidence="6 7" id="KW-0472">Membrane</keyword>
<feature type="transmembrane region" description="Helical" evidence="7">
    <location>
        <begin position="139"/>
        <end position="167"/>
    </location>
</feature>
<protein>
    <recommendedName>
        <fullName evidence="12">ABC transporter ATP-binding protein</fullName>
    </recommendedName>
</protein>
<dbReference type="InterPro" id="IPR017871">
    <property type="entry name" value="ABC_transporter-like_CS"/>
</dbReference>
<comment type="subcellular location">
    <subcellularLocation>
        <location evidence="1">Cell membrane</location>
        <topology evidence="1">Multi-pass membrane protein</topology>
    </subcellularLocation>
</comment>
<feature type="transmembrane region" description="Helical" evidence="7">
    <location>
        <begin position="16"/>
        <end position="38"/>
    </location>
</feature>
<evidence type="ECO:0000259" key="9">
    <source>
        <dbReference type="PROSITE" id="PS50929"/>
    </source>
</evidence>
<evidence type="ECO:0000256" key="6">
    <source>
        <dbReference type="ARBA" id="ARBA00023136"/>
    </source>
</evidence>
<dbReference type="InterPro" id="IPR036640">
    <property type="entry name" value="ABC1_TM_sf"/>
</dbReference>
<evidence type="ECO:0000256" key="3">
    <source>
        <dbReference type="ARBA" id="ARBA00022741"/>
    </source>
</evidence>
<keyword evidence="3" id="KW-0547">Nucleotide-binding</keyword>
<dbReference type="PANTHER" id="PTHR43394:SF1">
    <property type="entry name" value="ATP-BINDING CASSETTE SUB-FAMILY B MEMBER 10, MITOCHONDRIAL"/>
    <property type="match status" value="1"/>
</dbReference>
<name>A0A3S6QRQ3_9LACO</name>
<dbReference type="GO" id="GO:0016887">
    <property type="term" value="F:ATP hydrolysis activity"/>
    <property type="evidence" value="ECO:0007669"/>
    <property type="project" value="InterPro"/>
</dbReference>
<dbReference type="Proteomes" id="UP000314960">
    <property type="component" value="Chromosome"/>
</dbReference>
<organism evidence="10 11">
    <name type="scientific">Liquorilactobacillus hordei</name>
    <dbReference type="NCBI Taxonomy" id="468911"/>
    <lineage>
        <taxon>Bacteria</taxon>
        <taxon>Bacillati</taxon>
        <taxon>Bacillota</taxon>
        <taxon>Bacilli</taxon>
        <taxon>Lactobacillales</taxon>
        <taxon>Lactobacillaceae</taxon>
        <taxon>Liquorilactobacillus</taxon>
    </lineage>
</organism>
<dbReference type="GO" id="GO:0005886">
    <property type="term" value="C:plasma membrane"/>
    <property type="evidence" value="ECO:0007669"/>
    <property type="project" value="UniProtKB-SubCell"/>
</dbReference>
<keyword evidence="4" id="KW-0067">ATP-binding</keyword>
<feature type="domain" description="ABC transmembrane type-1" evidence="9">
    <location>
        <begin position="22"/>
        <end position="296"/>
    </location>
</feature>
<evidence type="ECO:0000313" key="11">
    <source>
        <dbReference type="Proteomes" id="UP000314960"/>
    </source>
</evidence>
<evidence type="ECO:0000256" key="2">
    <source>
        <dbReference type="ARBA" id="ARBA00022692"/>
    </source>
</evidence>
<accession>A0A3S6QRQ3</accession>
<dbReference type="PROSITE" id="PS00211">
    <property type="entry name" value="ABC_TRANSPORTER_1"/>
    <property type="match status" value="1"/>
</dbReference>
<gene>
    <name evidence="10" type="ORF">BSQ49_11465</name>
</gene>
<dbReference type="InterPro" id="IPR003593">
    <property type="entry name" value="AAA+_ATPase"/>
</dbReference>
<dbReference type="Pfam" id="PF00664">
    <property type="entry name" value="ABC_membrane"/>
    <property type="match status" value="1"/>
</dbReference>
<dbReference type="InterPro" id="IPR003439">
    <property type="entry name" value="ABC_transporter-like_ATP-bd"/>
</dbReference>
<evidence type="ECO:0000259" key="8">
    <source>
        <dbReference type="PROSITE" id="PS50893"/>
    </source>
</evidence>
<evidence type="ECO:0000256" key="1">
    <source>
        <dbReference type="ARBA" id="ARBA00004651"/>
    </source>
</evidence>
<evidence type="ECO:0000256" key="5">
    <source>
        <dbReference type="ARBA" id="ARBA00022989"/>
    </source>
</evidence>
<dbReference type="InterPro" id="IPR027417">
    <property type="entry name" value="P-loop_NTPase"/>
</dbReference>
<dbReference type="PROSITE" id="PS50893">
    <property type="entry name" value="ABC_TRANSPORTER_2"/>
    <property type="match status" value="1"/>
</dbReference>
<dbReference type="InterPro" id="IPR039421">
    <property type="entry name" value="Type_1_exporter"/>
</dbReference>
<dbReference type="GO" id="GO:0005524">
    <property type="term" value="F:ATP binding"/>
    <property type="evidence" value="ECO:0007669"/>
    <property type="project" value="UniProtKB-KW"/>
</dbReference>
<sequence length="544" mass="60177">MNIWKYIREEWKINSVVFFLDVIEATCTTLFGLASANILTEIVRPNLSAVFIWVSVLGVVSILWATEIFVHEKCLTIAMQKMDTDIRNDITAHLVDSGYTTFHKNNPSVYVSWLTNDINTINEYGFECLELAITQAITIVMSITVIVSFHYSLIITILILLVIMYFVPKLFSKVMNQTSLEVSKAAETATKKISDFFAGFDDLLVMNLKNHIVEAINQSSSILKKAKGKQATAIGGMRGASNLSSLLSQTVVIGQACFLYVIKAIPIGGISAARYFAATIFANTTGMLANFMEVKTTAPIFEKYVSFLLDDSFSEQQNSIKLQKLDKQQPQITFDSVDFGYNANTVLESCSFNFAAHKKYILTGDSGTGKTTILDLIAMKSIPQKGRIFFNNINYSDIAASEIYGQLMYIKQKPHIFNETLKFNITLGQPIPQKDIEHAITVSGLESLIAQLPGGLSASIAENGEDLSGGQIQRIALARGLVQKKRIWLVDEATSSLDPAARQDIEDRLMSLTGITLIMVSHNAAKHLLHQADEVVQLVNGHVQ</sequence>
<dbReference type="GO" id="GO:0015421">
    <property type="term" value="F:ABC-type oligopeptide transporter activity"/>
    <property type="evidence" value="ECO:0007669"/>
    <property type="project" value="TreeGrafter"/>
</dbReference>
<dbReference type="EMBL" id="CP018176">
    <property type="protein sequence ID" value="AUJ30748.1"/>
    <property type="molecule type" value="Genomic_DNA"/>
</dbReference>
<dbReference type="Gene3D" id="3.40.50.300">
    <property type="entry name" value="P-loop containing nucleotide triphosphate hydrolases"/>
    <property type="match status" value="1"/>
</dbReference>
<dbReference type="PANTHER" id="PTHR43394">
    <property type="entry name" value="ATP-DEPENDENT PERMEASE MDL1, MITOCHONDRIAL"/>
    <property type="match status" value="1"/>
</dbReference>
<dbReference type="KEGG" id="lhw:BSQ49_11465"/>
<dbReference type="RefSeq" id="WP_141055418.1">
    <property type="nucleotide sequence ID" value="NZ_CP018176.1"/>
</dbReference>
<feature type="transmembrane region" description="Helical" evidence="7">
    <location>
        <begin position="50"/>
        <end position="70"/>
    </location>
</feature>
<dbReference type="InterPro" id="IPR011527">
    <property type="entry name" value="ABC1_TM_dom"/>
</dbReference>
<keyword evidence="2 7" id="KW-0812">Transmembrane</keyword>
<dbReference type="PROSITE" id="PS50929">
    <property type="entry name" value="ABC_TM1F"/>
    <property type="match status" value="1"/>
</dbReference>
<evidence type="ECO:0000313" key="10">
    <source>
        <dbReference type="EMBL" id="AUJ30748.1"/>
    </source>
</evidence>